<evidence type="ECO:0000256" key="12">
    <source>
        <dbReference type="ARBA" id="ARBA00022989"/>
    </source>
</evidence>
<dbReference type="InterPro" id="IPR044880">
    <property type="entry name" value="NCX_ion-bd_dom_sf"/>
</dbReference>
<keyword evidence="15 17" id="KW-0472">Membrane</keyword>
<dbReference type="GO" id="GO:0006874">
    <property type="term" value="P:intracellular calcium ion homeostasis"/>
    <property type="evidence" value="ECO:0007669"/>
    <property type="project" value="TreeGrafter"/>
</dbReference>
<organism evidence="20">
    <name type="scientific">Rhipicephalus zambeziensis</name>
    <dbReference type="NCBI Taxonomy" id="60191"/>
    <lineage>
        <taxon>Eukaryota</taxon>
        <taxon>Metazoa</taxon>
        <taxon>Ecdysozoa</taxon>
        <taxon>Arthropoda</taxon>
        <taxon>Chelicerata</taxon>
        <taxon>Arachnida</taxon>
        <taxon>Acari</taxon>
        <taxon>Parasitiformes</taxon>
        <taxon>Ixodida</taxon>
        <taxon>Ixodoidea</taxon>
        <taxon>Ixodidae</taxon>
        <taxon>Rhipicephalinae</taxon>
        <taxon>Rhipicephalus</taxon>
        <taxon>Rhipicephalus</taxon>
    </lineage>
</organism>
<evidence type="ECO:0000256" key="14">
    <source>
        <dbReference type="ARBA" id="ARBA00023065"/>
    </source>
</evidence>
<feature type="transmembrane region" description="Helical" evidence="17">
    <location>
        <begin position="488"/>
        <end position="510"/>
    </location>
</feature>
<keyword evidence="9" id="KW-0106">Calcium</keyword>
<keyword evidence="5" id="KW-0633">Potassium transport</keyword>
<feature type="transmembrane region" description="Helical" evidence="17">
    <location>
        <begin position="267"/>
        <end position="286"/>
    </location>
</feature>
<feature type="domain" description="Sodium/calcium exchanger membrane region" evidence="19">
    <location>
        <begin position="454"/>
        <end position="601"/>
    </location>
</feature>
<evidence type="ECO:0000256" key="6">
    <source>
        <dbReference type="ARBA" id="ARBA00022568"/>
    </source>
</evidence>
<evidence type="ECO:0000259" key="19">
    <source>
        <dbReference type="Pfam" id="PF01699"/>
    </source>
</evidence>
<keyword evidence="11" id="KW-0630">Potassium</keyword>
<protein>
    <submittedName>
        <fullName evidence="20">K+ dependent ca2+/na+ exchanger nckx1</fullName>
    </submittedName>
</protein>
<evidence type="ECO:0000256" key="16">
    <source>
        <dbReference type="ARBA" id="ARBA00023201"/>
    </source>
</evidence>
<evidence type="ECO:0000256" key="2">
    <source>
        <dbReference type="ARBA" id="ARBA00005364"/>
    </source>
</evidence>
<keyword evidence="10" id="KW-0769">Symport</keyword>
<keyword evidence="12 17" id="KW-1133">Transmembrane helix</keyword>
<evidence type="ECO:0000256" key="4">
    <source>
        <dbReference type="ARBA" id="ARBA00022449"/>
    </source>
</evidence>
<feature type="transmembrane region" description="Helical" evidence="17">
    <location>
        <begin position="137"/>
        <end position="156"/>
    </location>
</feature>
<evidence type="ECO:0000313" key="20">
    <source>
        <dbReference type="EMBL" id="MAA20373.1"/>
    </source>
</evidence>
<dbReference type="AlphaFoldDB" id="A0A224Z1A5"/>
<feature type="signal peptide" evidence="18">
    <location>
        <begin position="1"/>
        <end position="34"/>
    </location>
</feature>
<evidence type="ECO:0000256" key="11">
    <source>
        <dbReference type="ARBA" id="ARBA00022958"/>
    </source>
</evidence>
<accession>A0A224Z1A5</accession>
<feature type="domain" description="Sodium/calcium exchanger membrane region" evidence="19">
    <location>
        <begin position="142"/>
        <end position="284"/>
    </location>
</feature>
<evidence type="ECO:0000256" key="15">
    <source>
        <dbReference type="ARBA" id="ARBA00023136"/>
    </source>
</evidence>
<dbReference type="GO" id="GO:0005262">
    <property type="term" value="F:calcium channel activity"/>
    <property type="evidence" value="ECO:0007669"/>
    <property type="project" value="TreeGrafter"/>
</dbReference>
<proteinExistence type="inferred from homology"/>
<keyword evidence="8 18" id="KW-0732">Signal</keyword>
<feature type="transmembrane region" description="Helical" evidence="17">
    <location>
        <begin position="242"/>
        <end position="261"/>
    </location>
</feature>
<keyword evidence="13" id="KW-0915">Sodium</keyword>
<evidence type="ECO:0000256" key="18">
    <source>
        <dbReference type="SAM" id="SignalP"/>
    </source>
</evidence>
<evidence type="ECO:0000256" key="17">
    <source>
        <dbReference type="SAM" id="Phobius"/>
    </source>
</evidence>
<evidence type="ECO:0000256" key="3">
    <source>
        <dbReference type="ARBA" id="ARBA00022448"/>
    </source>
</evidence>
<feature type="transmembrane region" description="Helical" evidence="17">
    <location>
        <begin position="457"/>
        <end position="482"/>
    </location>
</feature>
<feature type="transmembrane region" description="Helical" evidence="17">
    <location>
        <begin position="522"/>
        <end position="540"/>
    </location>
</feature>
<keyword evidence="4" id="KW-0050">Antiport</keyword>
<evidence type="ECO:0000256" key="13">
    <source>
        <dbReference type="ARBA" id="ARBA00023053"/>
    </source>
</evidence>
<evidence type="ECO:0000256" key="5">
    <source>
        <dbReference type="ARBA" id="ARBA00022538"/>
    </source>
</evidence>
<dbReference type="EMBL" id="GFPF01009227">
    <property type="protein sequence ID" value="MAA20373.1"/>
    <property type="molecule type" value="Transcribed_RNA"/>
</dbReference>
<dbReference type="PANTHER" id="PTHR10846:SF73">
    <property type="entry name" value="SODIUM_CALCIUM EXCHANGER MEMBRANE REGION DOMAIN-CONTAINING PROTEIN"/>
    <property type="match status" value="1"/>
</dbReference>
<dbReference type="NCBIfam" id="TIGR00367">
    <property type="entry name" value="calcium/sodium antiporter"/>
    <property type="match status" value="1"/>
</dbReference>
<dbReference type="Gene3D" id="1.20.1420.30">
    <property type="entry name" value="NCX, central ion-binding region"/>
    <property type="match status" value="2"/>
</dbReference>
<dbReference type="FunFam" id="1.20.1420.30:FF:000009">
    <property type="entry name" value="sodium/potassium/calcium exchanger 5 isoform X2"/>
    <property type="match status" value="1"/>
</dbReference>
<evidence type="ECO:0000256" key="9">
    <source>
        <dbReference type="ARBA" id="ARBA00022837"/>
    </source>
</evidence>
<comment type="subcellular location">
    <subcellularLocation>
        <location evidence="1">Membrane</location>
        <topology evidence="1">Multi-pass membrane protein</topology>
    </subcellularLocation>
</comment>
<dbReference type="GO" id="GO:0008273">
    <property type="term" value="F:calcium, potassium:sodium antiporter activity"/>
    <property type="evidence" value="ECO:0007669"/>
    <property type="project" value="TreeGrafter"/>
</dbReference>
<feature type="transmembrane region" description="Helical" evidence="17">
    <location>
        <begin position="588"/>
        <end position="609"/>
    </location>
</feature>
<name>A0A224Z1A5_9ACAR</name>
<evidence type="ECO:0000256" key="7">
    <source>
        <dbReference type="ARBA" id="ARBA00022692"/>
    </source>
</evidence>
<dbReference type="GO" id="GO:0015293">
    <property type="term" value="F:symporter activity"/>
    <property type="evidence" value="ECO:0007669"/>
    <property type="project" value="UniProtKB-KW"/>
</dbReference>
<keyword evidence="7 17" id="KW-0812">Transmembrane</keyword>
<evidence type="ECO:0000256" key="10">
    <source>
        <dbReference type="ARBA" id="ARBA00022847"/>
    </source>
</evidence>
<feature type="chain" id="PRO_5012850042" evidence="18">
    <location>
        <begin position="35"/>
        <end position="619"/>
    </location>
</feature>
<dbReference type="GO" id="GO:0005886">
    <property type="term" value="C:plasma membrane"/>
    <property type="evidence" value="ECO:0007669"/>
    <property type="project" value="TreeGrafter"/>
</dbReference>
<keyword evidence="6" id="KW-0109">Calcium transport</keyword>
<feature type="transmembrane region" description="Helical" evidence="17">
    <location>
        <begin position="206"/>
        <end position="230"/>
    </location>
</feature>
<dbReference type="InterPro" id="IPR004837">
    <property type="entry name" value="NaCa_Exmemb"/>
</dbReference>
<keyword evidence="3" id="KW-0813">Transport</keyword>
<sequence length="619" mass="66785">MGHGRRRGSALRASGVLGSSWSICLLTTAVLVHADYAVARGVHNDSGHVKVDEQSFLSEKGKPAGSLPNATVPVSYENEEMPQLAPKEEEARNASSPLSWQHQQQLAAPLLVLPCVPPSIDEFPRDPFTQEQRLQGWLAMHFLVLAYLCCMLAIVCDEYFVPCLERLSDALKISSDVAGATVMAVGTSSPELYSAIIGSFVTEGDIGVGTIVGSAVFNILGVTSVTGIYLLSTTAQLEWYPIVRDCLLYVASVSVLAVCIADSTVHWYEAASLLLLFCVYVLVMHYNPQLKSLAIAQVDDIVAYIKSEKSAERPGKSKASADVPVAATGAPAVSDVAAPLLSTNHVSQSPLESTGLQVQARLGVTTEKGYDDVSGGIRPLMGPECHAQAVAVEINGETEVGFVKPPASLETQSCTEKPGRRGFLSRTWWLVTLPASLLLRVTVPDCRRWPRLFPLTFIMAVVWIGLLSYLCAWMVTVIGYTLNIPDSVSGLTILAAGISVPEIITTVLIVKMGFGNMAFSNLIGSNIFDILFCLGLPWLVKTLCNTGGRLRINSGALTYTTLTLLGTTVLMLVTLCAARWRLNWRVGLVCLGLYVAFLTLACCYELNYFGPFNPPTCRE</sequence>
<comment type="similarity">
    <text evidence="2">Belongs to the Ca(2+):cation antiporter (CaCA) (TC 2.A.19) family. SLC24A subfamily.</text>
</comment>
<feature type="transmembrane region" description="Helical" evidence="17">
    <location>
        <begin position="556"/>
        <end position="576"/>
    </location>
</feature>
<evidence type="ECO:0000256" key="8">
    <source>
        <dbReference type="ARBA" id="ARBA00022729"/>
    </source>
</evidence>
<evidence type="ECO:0000256" key="1">
    <source>
        <dbReference type="ARBA" id="ARBA00004141"/>
    </source>
</evidence>
<reference evidence="20" key="1">
    <citation type="journal article" date="2017" name="Parasit. Vectors">
        <title>Sialotranscriptomics of Rhipicephalus zambeziensis reveals intricate expression profiles of secretory proteins and suggests tight temporal transcriptional regulation during blood-feeding.</title>
        <authorList>
            <person name="de Castro M.H."/>
            <person name="de Klerk D."/>
            <person name="Pienaar R."/>
            <person name="Rees D.J.G."/>
            <person name="Mans B.J."/>
        </authorList>
    </citation>
    <scope>NUCLEOTIDE SEQUENCE</scope>
    <source>
        <tissue evidence="20">Salivary glands</tissue>
    </source>
</reference>
<dbReference type="Pfam" id="PF01699">
    <property type="entry name" value="Na_Ca_ex"/>
    <property type="match status" value="2"/>
</dbReference>
<dbReference type="InterPro" id="IPR004481">
    <property type="entry name" value="K/Na/Ca-exchanger"/>
</dbReference>
<keyword evidence="16" id="KW-0739">Sodium transport</keyword>
<dbReference type="PANTHER" id="PTHR10846">
    <property type="entry name" value="SODIUM/POTASSIUM/CALCIUM EXCHANGER"/>
    <property type="match status" value="1"/>
</dbReference>
<keyword evidence="14" id="KW-0406">Ion transport</keyword>